<keyword evidence="2" id="KW-1185">Reference proteome</keyword>
<accession>A0ACB8NZU6</accession>
<reference evidence="2" key="1">
    <citation type="journal article" date="2023" name="Hortic. Res.">
        <title>A chromosome-level phased genome enabling allele-level studies in sweet orange: a case study on citrus Huanglongbing tolerance.</title>
        <authorList>
            <person name="Wu B."/>
            <person name="Yu Q."/>
            <person name="Deng Z."/>
            <person name="Duan Y."/>
            <person name="Luo F."/>
            <person name="Gmitter F. Jr."/>
        </authorList>
    </citation>
    <scope>NUCLEOTIDE SEQUENCE [LARGE SCALE GENOMIC DNA]</scope>
    <source>
        <strain evidence="2">cv. Valencia</strain>
    </source>
</reference>
<comment type="caution">
    <text evidence="1">The sequence shown here is derived from an EMBL/GenBank/DDBJ whole genome shotgun (WGS) entry which is preliminary data.</text>
</comment>
<name>A0ACB8NZU6_CITSI</name>
<evidence type="ECO:0000313" key="2">
    <source>
        <dbReference type="Proteomes" id="UP000829398"/>
    </source>
</evidence>
<gene>
    <name evidence="1" type="ORF">KPL71_001892</name>
</gene>
<organism evidence="1 2">
    <name type="scientific">Citrus sinensis</name>
    <name type="common">Sweet orange</name>
    <name type="synonym">Citrus aurantium var. sinensis</name>
    <dbReference type="NCBI Taxonomy" id="2711"/>
    <lineage>
        <taxon>Eukaryota</taxon>
        <taxon>Viridiplantae</taxon>
        <taxon>Streptophyta</taxon>
        <taxon>Embryophyta</taxon>
        <taxon>Tracheophyta</taxon>
        <taxon>Spermatophyta</taxon>
        <taxon>Magnoliopsida</taxon>
        <taxon>eudicotyledons</taxon>
        <taxon>Gunneridae</taxon>
        <taxon>Pentapetalae</taxon>
        <taxon>rosids</taxon>
        <taxon>malvids</taxon>
        <taxon>Sapindales</taxon>
        <taxon>Rutaceae</taxon>
        <taxon>Aurantioideae</taxon>
        <taxon>Citrus</taxon>
    </lineage>
</organism>
<evidence type="ECO:0000313" key="1">
    <source>
        <dbReference type="EMBL" id="KAH9803718.1"/>
    </source>
</evidence>
<proteinExistence type="predicted"/>
<dbReference type="EMBL" id="CM039170">
    <property type="protein sequence ID" value="KAH9803718.1"/>
    <property type="molecule type" value="Genomic_DNA"/>
</dbReference>
<protein>
    <submittedName>
        <fullName evidence="1">Uncharacterized protein</fullName>
    </submittedName>
</protein>
<sequence length="535" mass="61679">MDSHGYKTHVENEIMKIVKGVLVLMKAEKISANLFMLKGEILQEADVCVASNREESTMMWHLKLGHISEQGLKILSERKLLPGFKSVYPIKKKSDVFTVFKEYKARVERESGKKIKCLRTDNGGEYTDGEFLAFCKQEGIQRQFTVAYTPQQNGVVERMNRTLSERIRAMLRIASLPNSYWAEAAKTACYIVNWSPSTAIGLKTAIEMWTRKPADYSYLHAFGCPVAHKIVINRDVIFVEDQLQRKDEDDSSVKEKSETIPVYLENNSEDSNSSEAAPEHEEQEPIESEAPEVHRSTSERRPPTWHSDSDVALWMTAMQEEIEALHKNKTWELIPLPHGRKAIGNKWVYKIKRDGNDQVERYRARLVVKGYAQKEGIDFNEIFSPVVRLTTVRIVLAMCATFDLHLEQLDVKTAFLHGELEEEIYMLQLEGFTEKRNENLVCKLNKSLYGLKQSPRCWYKRFDSFIMSLGYNRLSSDNCAYYKRFEDNDSIILLLYVDDMLIAGPNKDRIQELKAQLAREFEMKDLGPANKILGM</sequence>
<dbReference type="Proteomes" id="UP000829398">
    <property type="component" value="Chromosome 1"/>
</dbReference>